<dbReference type="EMBL" id="UYWY01019982">
    <property type="protein sequence ID" value="VDM40053.1"/>
    <property type="molecule type" value="Genomic_DNA"/>
</dbReference>
<evidence type="ECO:0000313" key="7">
    <source>
        <dbReference type="Proteomes" id="UP000031036"/>
    </source>
</evidence>
<evidence type="ECO:0000256" key="3">
    <source>
        <dbReference type="ARBA" id="ARBA00023136"/>
    </source>
</evidence>
<comment type="similarity">
    <text evidence="2">Belongs to the BORCS8 family.</text>
</comment>
<evidence type="ECO:0000256" key="4">
    <source>
        <dbReference type="ARBA" id="ARBA00023228"/>
    </source>
</evidence>
<reference evidence="6" key="2">
    <citation type="submission" date="2018-11" db="EMBL/GenBank/DDBJ databases">
        <authorList>
            <consortium name="Pathogen Informatics"/>
        </authorList>
    </citation>
    <scope>NUCLEOTIDE SEQUENCE [LARGE SCALE GENOMIC DNA]</scope>
</reference>
<reference evidence="5 7" key="1">
    <citation type="submission" date="2014-11" db="EMBL/GenBank/DDBJ databases">
        <title>Genetic blueprint of the zoonotic pathogen Toxocara canis.</title>
        <authorList>
            <person name="Zhu X.-Q."/>
            <person name="Korhonen P.K."/>
            <person name="Cai H."/>
            <person name="Young N.D."/>
            <person name="Nejsum P."/>
            <person name="von Samson-Himmelstjerna G."/>
            <person name="Boag P.R."/>
            <person name="Tan P."/>
            <person name="Li Q."/>
            <person name="Min J."/>
            <person name="Yang Y."/>
            <person name="Wang X."/>
            <person name="Fang X."/>
            <person name="Hall R.S."/>
            <person name="Hofmann A."/>
            <person name="Sternberg P.W."/>
            <person name="Jex A.R."/>
            <person name="Gasser R.B."/>
        </authorList>
    </citation>
    <scope>NUCLEOTIDE SEQUENCE [LARGE SCALE GENOMIC DNA]</scope>
    <source>
        <strain evidence="5">PN_DK_2014</strain>
    </source>
</reference>
<evidence type="ECO:0000256" key="2">
    <source>
        <dbReference type="ARBA" id="ARBA00010463"/>
    </source>
</evidence>
<dbReference type="PANTHER" id="PTHR21146">
    <property type="entry name" value="MEF2B PROTEIN"/>
    <property type="match status" value="1"/>
</dbReference>
<accession>A0A0B2VEG8</accession>
<dbReference type="InterPro" id="IPR019320">
    <property type="entry name" value="BORCS8"/>
</dbReference>
<evidence type="ECO:0000256" key="1">
    <source>
        <dbReference type="ARBA" id="ARBA00004656"/>
    </source>
</evidence>
<name>A0A0B2VEG8_TOXCA</name>
<dbReference type="GO" id="GO:0099078">
    <property type="term" value="C:BORC complex"/>
    <property type="evidence" value="ECO:0007669"/>
    <property type="project" value="TreeGrafter"/>
</dbReference>
<proteinExistence type="inferred from homology"/>
<dbReference type="OrthoDB" id="10044187at2759"/>
<gene>
    <name evidence="5" type="primary">K11B4.2</name>
    <name evidence="5" type="ORF">Tcan_15082</name>
    <name evidence="6" type="ORF">TCNE_LOCUS8732</name>
</gene>
<dbReference type="Pfam" id="PF10167">
    <property type="entry name" value="BORCS8"/>
    <property type="match status" value="1"/>
</dbReference>
<comment type="subcellular location">
    <subcellularLocation>
        <location evidence="1">Lysosome membrane</location>
    </subcellularLocation>
</comment>
<organism evidence="5 7">
    <name type="scientific">Toxocara canis</name>
    <name type="common">Canine roundworm</name>
    <dbReference type="NCBI Taxonomy" id="6265"/>
    <lineage>
        <taxon>Eukaryota</taxon>
        <taxon>Metazoa</taxon>
        <taxon>Ecdysozoa</taxon>
        <taxon>Nematoda</taxon>
        <taxon>Chromadorea</taxon>
        <taxon>Rhabditida</taxon>
        <taxon>Spirurina</taxon>
        <taxon>Ascaridomorpha</taxon>
        <taxon>Ascaridoidea</taxon>
        <taxon>Toxocaridae</taxon>
        <taxon>Toxocara</taxon>
    </lineage>
</organism>
<keyword evidence="4" id="KW-0458">Lysosome</keyword>
<dbReference type="AlphaFoldDB" id="A0A0B2VEG8"/>
<evidence type="ECO:0000313" key="5">
    <source>
        <dbReference type="EMBL" id="KHN79757.1"/>
    </source>
</evidence>
<keyword evidence="7" id="KW-1185">Reference proteome</keyword>
<dbReference type="GO" id="GO:0005765">
    <property type="term" value="C:lysosomal membrane"/>
    <property type="evidence" value="ECO:0007669"/>
    <property type="project" value="UniProtKB-SubCell"/>
</dbReference>
<protein>
    <submittedName>
        <fullName evidence="5">Protein MEF2BNB-like protein</fullName>
    </submittedName>
</protein>
<evidence type="ECO:0000313" key="6">
    <source>
        <dbReference type="EMBL" id="VDM40053.1"/>
    </source>
</evidence>
<sequence>MPPMISNLFLEHKFGSALGALFANDILRNAVAAQAGWIEPEDSEVLVATHIEEHVGKSLPVLVSRKYAMFEVNAGLQGACFDVDNALSTVESMKNSSSTFENIQEMLRECVHYKQQLDRDALIACGIKEGEKKWPV</sequence>
<dbReference type="PANTHER" id="PTHR21146:SF0">
    <property type="entry name" value="BLOC-1-RELATED COMPLEX SUBUNIT 8"/>
    <property type="match status" value="1"/>
</dbReference>
<dbReference type="Proteomes" id="UP000031036">
    <property type="component" value="Unassembled WGS sequence"/>
</dbReference>
<dbReference type="EMBL" id="JPKZ01001850">
    <property type="protein sequence ID" value="KHN79757.1"/>
    <property type="molecule type" value="Genomic_DNA"/>
</dbReference>
<keyword evidence="3" id="KW-0472">Membrane</keyword>
<dbReference type="STRING" id="6265.A0A0B2VEG8"/>